<organism evidence="4">
    <name type="scientific">Salmonella typhimurium</name>
    <dbReference type="NCBI Taxonomy" id="90371"/>
    <lineage>
        <taxon>Bacteria</taxon>
        <taxon>Pseudomonadati</taxon>
        <taxon>Pseudomonadota</taxon>
        <taxon>Gammaproteobacteria</taxon>
        <taxon>Enterobacterales</taxon>
        <taxon>Enterobacteriaceae</taxon>
        <taxon>Salmonella</taxon>
    </lineage>
</organism>
<protein>
    <submittedName>
        <fullName evidence="4">Ail/OmpX</fullName>
    </submittedName>
</protein>
<proteinExistence type="predicted"/>
<dbReference type="AlphaFoldDB" id="A0A639MSF0"/>
<dbReference type="EMBL" id="AAKJEM010000013">
    <property type="protein sequence ID" value="ECS2999047.1"/>
    <property type="molecule type" value="Genomic_DNA"/>
</dbReference>
<evidence type="ECO:0000313" key="3">
    <source>
        <dbReference type="EMBL" id="ECV5319546.1"/>
    </source>
</evidence>
<evidence type="ECO:0000313" key="1">
    <source>
        <dbReference type="EMBL" id="ECK1398782.1"/>
    </source>
</evidence>
<dbReference type="EMBL" id="AAMOFR010000018">
    <property type="protein sequence ID" value="EDJ4179850.1"/>
    <property type="molecule type" value="Genomic_DNA"/>
</dbReference>
<comment type="caution">
    <text evidence="4">The sequence shown here is derived from an EMBL/GenBank/DDBJ whole genome shotgun (WGS) entry which is preliminary data.</text>
</comment>
<sequence length="30" mass="2945">MKKIVVAVLVGLALGSIGVANAAGYKNTVS</sequence>
<dbReference type="EMBL" id="AAKSLO010000050">
    <property type="protein sequence ID" value="ECV5319546.1"/>
    <property type="molecule type" value="Genomic_DNA"/>
</dbReference>
<evidence type="ECO:0000313" key="2">
    <source>
        <dbReference type="EMBL" id="ECS2999047.1"/>
    </source>
</evidence>
<dbReference type="EMBL" id="AAJASC010000016">
    <property type="protein sequence ID" value="ECK1398782.1"/>
    <property type="molecule type" value="Genomic_DNA"/>
</dbReference>
<reference evidence="2" key="1">
    <citation type="submission" date="2018-07" db="EMBL/GenBank/DDBJ databases">
        <authorList>
            <consortium name="NARMS: The National Antimicrobial Resistance Monitoring System"/>
        </authorList>
    </citation>
    <scope>NUCLEOTIDE SEQUENCE</scope>
    <source>
        <strain evidence="1">CVM N18S0806</strain>
        <strain evidence="2">CVM N56971F</strain>
        <strain evidence="3">FSIS11811627</strain>
    </source>
</reference>
<gene>
    <name evidence="2" type="ORF">A3Y76_17135</name>
    <name evidence="4" type="ORF">CHN22_17615</name>
    <name evidence="3" type="ORF">DWU22_23345</name>
    <name evidence="1" type="ORF">FQC24_18230</name>
</gene>
<accession>A0A639MSF0</accession>
<reference evidence="4" key="2">
    <citation type="submission" date="2018-07" db="EMBL/GenBank/DDBJ databases">
        <authorList>
            <consortium name="GenomeTrakr network: Whole genome sequencing for foodborne pathogen traceback"/>
        </authorList>
    </citation>
    <scope>NUCLEOTIDE SEQUENCE</scope>
    <source>
        <strain evidence="4">FSIS1702925</strain>
    </source>
</reference>
<evidence type="ECO:0000313" key="4">
    <source>
        <dbReference type="EMBL" id="EDJ4179850.1"/>
    </source>
</evidence>
<name>A0A639MSF0_SALTM</name>
<feature type="non-terminal residue" evidence="4">
    <location>
        <position position="30"/>
    </location>
</feature>